<dbReference type="EMBL" id="MN740120">
    <property type="protein sequence ID" value="QHT88665.1"/>
    <property type="molecule type" value="Genomic_DNA"/>
</dbReference>
<evidence type="ECO:0000313" key="1">
    <source>
        <dbReference type="EMBL" id="QHT88665.1"/>
    </source>
</evidence>
<protein>
    <submittedName>
        <fullName evidence="1">Uncharacterized protein</fullName>
    </submittedName>
</protein>
<proteinExistence type="predicted"/>
<name>A0A6C0I8D6_9ZZZZ</name>
<reference evidence="1" key="1">
    <citation type="journal article" date="2020" name="Nature">
        <title>Giant virus diversity and host interactions through global metagenomics.</title>
        <authorList>
            <person name="Schulz F."/>
            <person name="Roux S."/>
            <person name="Paez-Espino D."/>
            <person name="Jungbluth S."/>
            <person name="Walsh D.A."/>
            <person name="Denef V.J."/>
            <person name="McMahon K.D."/>
            <person name="Konstantinidis K.T."/>
            <person name="Eloe-Fadrosh E.A."/>
            <person name="Kyrpides N.C."/>
            <person name="Woyke T."/>
        </authorList>
    </citation>
    <scope>NUCLEOTIDE SEQUENCE</scope>
    <source>
        <strain evidence="1">GVMAG-M-3300023184-51</strain>
    </source>
</reference>
<sequence>MAQESVDNINNLEQMQTQVFNTVVDLYNRYKDSPYMINRMQTFITNLPNLLDAENKKYEERVLRMNELTMEQDNFFKVYLSKHQYFYMPYNNIYYVYDGKTYSIIKDDDIHHHLLSTITDEGKLMAWKHKTKQTIIKQIKERTLFKSVPETYTIQNVLGFLQTIFESRTEAKYFLTVIGDCVLKKNSITTTTMYFINANIKKLILLIDSIAYVTTGNSIMNNFISKYHESHNITNYRLIKTNENAISYDLIKDALNKIGIDLLCIAAHYSERYINSDNYLLTKADEQVKQYSQFFCQNTTEKIVDNFIKQCINVKQMETNSNNNNVNTLSWKNMHYIWKLYLSSINVPNMLYTNNLKDILKARLSFIETSTEEDTVNKEPIFLNVTSKYLPSVSSFLAFWEKHITIIASESMNVIDDEYEIDEITSLYKISDYKNVSISDKDIIKMIHHYFSPQVEVIDNKYITNISCNLWSKHDDVLKFLETYKSNVNNIKKKNDLISFDELYKSYKSFCQVKQLVDKGSNTRLLPIVSKQFFEKYVCHELNEYIKYEKFVSSEWNNNQ</sequence>
<organism evidence="1">
    <name type="scientific">viral metagenome</name>
    <dbReference type="NCBI Taxonomy" id="1070528"/>
    <lineage>
        <taxon>unclassified sequences</taxon>
        <taxon>metagenomes</taxon>
        <taxon>organismal metagenomes</taxon>
    </lineage>
</organism>
<accession>A0A6C0I8D6</accession>
<dbReference type="AlphaFoldDB" id="A0A6C0I8D6"/>